<evidence type="ECO:0000259" key="6">
    <source>
        <dbReference type="SMART" id="SM01144"/>
    </source>
</evidence>
<dbReference type="GO" id="GO:0008033">
    <property type="term" value="P:tRNA processing"/>
    <property type="evidence" value="ECO:0007669"/>
    <property type="project" value="UniProtKB-KW"/>
</dbReference>
<keyword evidence="2" id="KW-0808">Transferase</keyword>
<evidence type="ECO:0000256" key="5">
    <source>
        <dbReference type="ARBA" id="ARBA00034489"/>
    </source>
</evidence>
<keyword evidence="3" id="KW-0949">S-adenosyl-L-methionine</keyword>
<accession>A0A3B0Y3T4</accession>
<organism evidence="7">
    <name type="scientific">hydrothermal vent metagenome</name>
    <dbReference type="NCBI Taxonomy" id="652676"/>
    <lineage>
        <taxon>unclassified sequences</taxon>
        <taxon>metagenomes</taxon>
        <taxon>ecological metagenomes</taxon>
    </lineage>
</organism>
<evidence type="ECO:0000256" key="2">
    <source>
        <dbReference type="ARBA" id="ARBA00022679"/>
    </source>
</evidence>
<evidence type="ECO:0000313" key="7">
    <source>
        <dbReference type="EMBL" id="VAW70227.1"/>
    </source>
</evidence>
<dbReference type="EMBL" id="UOFJ01000506">
    <property type="protein sequence ID" value="VAW70227.1"/>
    <property type="molecule type" value="Genomic_DNA"/>
</dbReference>
<dbReference type="Pfam" id="PF03942">
    <property type="entry name" value="DTW"/>
    <property type="match status" value="1"/>
</dbReference>
<dbReference type="InterPro" id="IPR005636">
    <property type="entry name" value="DTW"/>
</dbReference>
<dbReference type="PANTHER" id="PTHR21392:SF0">
    <property type="entry name" value="TRNA-URIDINE AMINOCARBOXYPROPYLTRANSFERASE 2"/>
    <property type="match status" value="1"/>
</dbReference>
<evidence type="ECO:0000256" key="4">
    <source>
        <dbReference type="ARBA" id="ARBA00022694"/>
    </source>
</evidence>
<evidence type="ECO:0000256" key="3">
    <source>
        <dbReference type="ARBA" id="ARBA00022691"/>
    </source>
</evidence>
<evidence type="ECO:0000256" key="1">
    <source>
        <dbReference type="ARBA" id="ARBA00012386"/>
    </source>
</evidence>
<dbReference type="PANTHER" id="PTHR21392">
    <property type="entry name" value="TRNA-URIDINE AMINOCARBOXYPROPYLTRANSFERASE 2"/>
    <property type="match status" value="1"/>
</dbReference>
<dbReference type="EC" id="2.5.1.25" evidence="1"/>
<proteinExistence type="inferred from homology"/>
<protein>
    <recommendedName>
        <fullName evidence="1">tRNA-uridine aminocarboxypropyltransferase</fullName>
        <ecNumber evidence="1">2.5.1.25</ecNumber>
    </recommendedName>
</protein>
<reference evidence="7" key="1">
    <citation type="submission" date="2018-06" db="EMBL/GenBank/DDBJ databases">
        <authorList>
            <person name="Zhirakovskaya E."/>
        </authorList>
    </citation>
    <scope>NUCLEOTIDE SEQUENCE</scope>
</reference>
<dbReference type="InterPro" id="IPR039262">
    <property type="entry name" value="DTWD2/TAPT"/>
</dbReference>
<comment type="similarity">
    <text evidence="5">Belongs to the TDD superfamily. DTWD2 family.</text>
</comment>
<gene>
    <name evidence="7" type="ORF">MNBD_GAMMA10-1577</name>
</gene>
<feature type="domain" description="DTW" evidence="6">
    <location>
        <begin position="2"/>
        <end position="193"/>
    </location>
</feature>
<dbReference type="AlphaFoldDB" id="A0A3B0Y3T4"/>
<dbReference type="GO" id="GO:0016432">
    <property type="term" value="F:tRNA-uridine aminocarboxypropyltransferase activity"/>
    <property type="evidence" value="ECO:0007669"/>
    <property type="project" value="UniProtKB-EC"/>
</dbReference>
<name>A0A3B0Y3T4_9ZZZZ</name>
<sequence length="206" mass="23484">MSRAVCYQCHRAKVACLCNRIKKHQNQVAIIVLQHPDEVKNPKASAIIAELGLAHYQCWVGEDFSQHSGFQRLIAGNTEHIALLYPTEAAIVLNEEGVVEQGEIKYLIVIDATWRKARKIWALNAQLQALKVFRLVTGKASSYRIRKVPEAGYLSTVESIVEGLRVLEGGAERYQGLLDLFREMIDFQIEKMGKQTWKENYKKEKE</sequence>
<dbReference type="SMART" id="SM01144">
    <property type="entry name" value="DTW"/>
    <property type="match status" value="1"/>
</dbReference>
<keyword evidence="4" id="KW-0819">tRNA processing</keyword>